<organism evidence="1 2">
    <name type="scientific">Butyricicoccus pullicaecorum</name>
    <dbReference type="NCBI Taxonomy" id="501571"/>
    <lineage>
        <taxon>Bacteria</taxon>
        <taxon>Bacillati</taxon>
        <taxon>Bacillota</taxon>
        <taxon>Clostridia</taxon>
        <taxon>Eubacteriales</taxon>
        <taxon>Butyricicoccaceae</taxon>
        <taxon>Butyricicoccus</taxon>
    </lineage>
</organism>
<accession>A0A1Y4LUQ8</accession>
<proteinExistence type="predicted"/>
<protein>
    <submittedName>
        <fullName evidence="1">Uncharacterized protein</fullName>
    </submittedName>
</protein>
<gene>
    <name evidence="1" type="ORF">B5F15_07180</name>
</gene>
<comment type="caution">
    <text evidence="1">The sequence shown here is derived from an EMBL/GenBank/DDBJ whole genome shotgun (WGS) entry which is preliminary data.</text>
</comment>
<dbReference type="AlphaFoldDB" id="A0A1Y4LUQ8"/>
<dbReference type="Proteomes" id="UP000195326">
    <property type="component" value="Unassembled WGS sequence"/>
</dbReference>
<reference evidence="2" key="1">
    <citation type="submission" date="2017-04" db="EMBL/GenBank/DDBJ databases">
        <title>Function of individual gut microbiota members based on whole genome sequencing of pure cultures obtained from chicken caecum.</title>
        <authorList>
            <person name="Medvecky M."/>
            <person name="Cejkova D."/>
            <person name="Polansky O."/>
            <person name="Karasova D."/>
            <person name="Kubasova T."/>
            <person name="Cizek A."/>
            <person name="Rychlik I."/>
        </authorList>
    </citation>
    <scope>NUCLEOTIDE SEQUENCE [LARGE SCALE GENOMIC DNA]</scope>
    <source>
        <strain evidence="2">An179</strain>
    </source>
</reference>
<evidence type="ECO:0000313" key="1">
    <source>
        <dbReference type="EMBL" id="OUP58781.1"/>
    </source>
</evidence>
<evidence type="ECO:0000313" key="2">
    <source>
        <dbReference type="Proteomes" id="UP000195326"/>
    </source>
</evidence>
<name>A0A1Y4LUQ8_9FIRM</name>
<dbReference type="RefSeq" id="WP_087414888.1">
    <property type="nucleotide sequence ID" value="NZ_NFKL01000008.1"/>
</dbReference>
<sequence length="573" mass="67296">MNLNTLVSVPVSPYFLKKDLYRSFRIKELLDENKRLTAFLNEQENNGSVLHQIFEVLNLLSSDEKIRDNLKDFQAIVPFVFDEYYYKEYGNFIEKVSFKCLKGYDDRLELEEYLEALLARIYSKLKRSDQNIELPAGIAKDEILKPLEERINTQYQLFYQKLEHQLTKSTLLKGKAKCKKAMLQLLFSDYWIYPALPALFALSAAVQIFCNRSPSKESLLKINIAPHIADIKIADTRVIHKELIDLTNKLEKDLANHLGALHHTVGLPYTSKIHICKPAFSFSAYKKEPVEQITDWNKYFSKRLAFPTPVCRVHLVALELAQFAQLDSQKTAKLYENITNYLLDFNYNGDNIKEEYGETILHLIQFFRIFTKPDIYYAETALNVIFNDNLNNLEKDELKFFITRENPTRDKAVKNFFDTYFVYTQLGKELIYRSAPYRPYTGSGKNLPKYYRKSIDNFWGTSSGKKEIRKKIQQHLTVRDAIKLVTLHEDEPTSFKSEAEKYWKKIKQKYLNDLEREKEKITVIEWDKYESLPEDNEESVQELLYDEAMCAVGFYFAELVRIAPYYTVDTMES</sequence>
<dbReference type="EMBL" id="NFKL01000008">
    <property type="protein sequence ID" value="OUP58781.1"/>
    <property type="molecule type" value="Genomic_DNA"/>
</dbReference>